<keyword evidence="1" id="KW-1133">Transmembrane helix</keyword>
<dbReference type="PANTHER" id="PTHR33876:SF4">
    <property type="entry name" value="CHLOROPLAST PROTEIN FOR GROWTH AND FERTILITY 2"/>
    <property type="match status" value="1"/>
</dbReference>
<evidence type="ECO:0000313" key="3">
    <source>
        <dbReference type="Proteomes" id="UP000217257"/>
    </source>
</evidence>
<gene>
    <name evidence="2" type="ORF">CYFUS_008632</name>
</gene>
<evidence type="ECO:0000313" key="2">
    <source>
        <dbReference type="EMBL" id="ATB43152.1"/>
    </source>
</evidence>
<sequence>MVAALVGLGSGALHAVSGPDHLLSLAPLSLGMRRKAWRVGLLWGLGHALGTLVCAAAVLAVASMLDLEVVSSWGDRLAGGALFVMGVVGLRRWRASRAPPKDATPASKGGVSAWEVLSIGLLHGVSGAAAVLLLLPAALSHSAVWKALYLGGFALGSTLAMAALTAALAAGSRALPRPEALLRHVPAVASVGSLCLGSWWVMA</sequence>
<evidence type="ECO:0000256" key="1">
    <source>
        <dbReference type="SAM" id="Phobius"/>
    </source>
</evidence>
<name>A0A250JI55_9BACT</name>
<keyword evidence="1" id="KW-0812">Transmembrane</keyword>
<proteinExistence type="predicted"/>
<feature type="transmembrane region" description="Helical" evidence="1">
    <location>
        <begin position="41"/>
        <end position="65"/>
    </location>
</feature>
<dbReference type="RefSeq" id="WP_232537144.1">
    <property type="nucleotide sequence ID" value="NZ_CP022098.1"/>
</dbReference>
<accession>A0A250JI55</accession>
<dbReference type="EMBL" id="CP022098">
    <property type="protein sequence ID" value="ATB43152.1"/>
    <property type="molecule type" value="Genomic_DNA"/>
</dbReference>
<organism evidence="2 3">
    <name type="scientific">Cystobacter fuscus</name>
    <dbReference type="NCBI Taxonomy" id="43"/>
    <lineage>
        <taxon>Bacteria</taxon>
        <taxon>Pseudomonadati</taxon>
        <taxon>Myxococcota</taxon>
        <taxon>Myxococcia</taxon>
        <taxon>Myxococcales</taxon>
        <taxon>Cystobacterineae</taxon>
        <taxon>Archangiaceae</taxon>
        <taxon>Cystobacter</taxon>
    </lineage>
</organism>
<dbReference type="KEGG" id="cfus:CYFUS_008632"/>
<reference evidence="2 3" key="1">
    <citation type="submission" date="2017-06" db="EMBL/GenBank/DDBJ databases">
        <title>Sequencing and comparative analysis of myxobacterial genomes.</title>
        <authorList>
            <person name="Rupp O."/>
            <person name="Goesmann A."/>
            <person name="Sogaard-Andersen L."/>
        </authorList>
    </citation>
    <scope>NUCLEOTIDE SEQUENCE [LARGE SCALE GENOMIC DNA]</scope>
    <source>
        <strain evidence="2 3">DSM 52655</strain>
    </source>
</reference>
<dbReference type="InterPro" id="IPR052776">
    <property type="entry name" value="Chloro_ReproSupport/MetalTrans"/>
</dbReference>
<feature type="transmembrane region" description="Helical" evidence="1">
    <location>
        <begin position="147"/>
        <end position="169"/>
    </location>
</feature>
<keyword evidence="1" id="KW-0472">Membrane</keyword>
<dbReference type="AlphaFoldDB" id="A0A250JI55"/>
<protein>
    <recommendedName>
        <fullName evidence="4">Nickel transporter UreH</fullName>
    </recommendedName>
</protein>
<feature type="transmembrane region" description="Helical" evidence="1">
    <location>
        <begin position="181"/>
        <end position="202"/>
    </location>
</feature>
<dbReference type="Proteomes" id="UP000217257">
    <property type="component" value="Chromosome"/>
</dbReference>
<dbReference type="PANTHER" id="PTHR33876">
    <property type="entry name" value="UNNAMED PRODUCT"/>
    <property type="match status" value="1"/>
</dbReference>
<evidence type="ECO:0008006" key="4">
    <source>
        <dbReference type="Google" id="ProtNLM"/>
    </source>
</evidence>
<feature type="transmembrane region" description="Helical" evidence="1">
    <location>
        <begin position="113"/>
        <end position="135"/>
    </location>
</feature>